<organism evidence="3 4">
    <name type="scientific">Panagrellus redivivus</name>
    <name type="common">Microworm</name>
    <dbReference type="NCBI Taxonomy" id="6233"/>
    <lineage>
        <taxon>Eukaryota</taxon>
        <taxon>Metazoa</taxon>
        <taxon>Ecdysozoa</taxon>
        <taxon>Nematoda</taxon>
        <taxon>Chromadorea</taxon>
        <taxon>Rhabditida</taxon>
        <taxon>Tylenchina</taxon>
        <taxon>Panagrolaimomorpha</taxon>
        <taxon>Panagrolaimoidea</taxon>
        <taxon>Panagrolaimidae</taxon>
        <taxon>Panagrellus</taxon>
    </lineage>
</organism>
<dbReference type="WBParaSite" id="Pan_g9674.t1">
    <property type="protein sequence ID" value="Pan_g9674.t1"/>
    <property type="gene ID" value="Pan_g9674"/>
</dbReference>
<name>A0A7E4WAM0_PANRE</name>
<evidence type="ECO:0000313" key="4">
    <source>
        <dbReference type="WBParaSite" id="Pan_g9674.t1"/>
    </source>
</evidence>
<evidence type="ECO:0000313" key="3">
    <source>
        <dbReference type="Proteomes" id="UP000492821"/>
    </source>
</evidence>
<keyword evidence="1" id="KW-0472">Membrane</keyword>
<reference evidence="3" key="1">
    <citation type="journal article" date="2013" name="Genetics">
        <title>The draft genome and transcriptome of Panagrellus redivivus are shaped by the harsh demands of a free-living lifestyle.</title>
        <authorList>
            <person name="Srinivasan J."/>
            <person name="Dillman A.R."/>
            <person name="Macchietto M.G."/>
            <person name="Heikkinen L."/>
            <person name="Lakso M."/>
            <person name="Fracchia K.M."/>
            <person name="Antoshechkin I."/>
            <person name="Mortazavi A."/>
            <person name="Wong G."/>
            <person name="Sternberg P.W."/>
        </authorList>
    </citation>
    <scope>NUCLEOTIDE SEQUENCE [LARGE SCALE GENOMIC DNA]</scope>
    <source>
        <strain evidence="3">MT8872</strain>
    </source>
</reference>
<evidence type="ECO:0000256" key="2">
    <source>
        <dbReference type="SAM" id="SignalP"/>
    </source>
</evidence>
<sequence>MRALIVFLTLFYFACGVDISFKPGTNLTLDQKKHSMAIQKSLARFTDKEMIEKSIRYLAAKEQSIRNFLVATKDVTNQAVVCVSQVLKDVQTKILMHQITPTELEAKILQTCTSYENQLRPLISAARAIEGLASRQSDGFLATFPQTFQDIVNSGNALQSLIQSNPAIINTATEFGPKVKAHTSLIRALSESDRQAVVNNLPFLAPLLLSNGSQYATFNSFLNNIDAYASGESFDQNQLINELNSLYSYFVTVIEQAIDHVYHVIQDSTVSDSIVNDAELNAVIENAVPVGVQWGYALTSSINMLLAACIGGSFVFK</sequence>
<feature type="transmembrane region" description="Helical" evidence="1">
    <location>
        <begin position="294"/>
        <end position="316"/>
    </location>
</feature>
<accession>A0A7E4WAM0</accession>
<keyword evidence="2" id="KW-0732">Signal</keyword>
<feature type="signal peptide" evidence="2">
    <location>
        <begin position="1"/>
        <end position="16"/>
    </location>
</feature>
<proteinExistence type="predicted"/>
<protein>
    <submittedName>
        <fullName evidence="4">SXP/RAL-2 family protein Ani s 5-like cation-binding domain-containing protein</fullName>
    </submittedName>
</protein>
<reference evidence="4" key="2">
    <citation type="submission" date="2020-10" db="UniProtKB">
        <authorList>
            <consortium name="WormBaseParasite"/>
        </authorList>
    </citation>
    <scope>IDENTIFICATION</scope>
</reference>
<keyword evidence="1" id="KW-0812">Transmembrane</keyword>
<feature type="chain" id="PRO_5028966942" evidence="2">
    <location>
        <begin position="17"/>
        <end position="317"/>
    </location>
</feature>
<evidence type="ECO:0000256" key="1">
    <source>
        <dbReference type="SAM" id="Phobius"/>
    </source>
</evidence>
<keyword evidence="1" id="KW-1133">Transmembrane helix</keyword>
<dbReference type="AlphaFoldDB" id="A0A7E4WAM0"/>
<keyword evidence="3" id="KW-1185">Reference proteome</keyword>
<dbReference type="Proteomes" id="UP000492821">
    <property type="component" value="Unassembled WGS sequence"/>
</dbReference>